<evidence type="ECO:0000313" key="1">
    <source>
        <dbReference type="EMBL" id="MFC6671237.1"/>
    </source>
</evidence>
<organism evidence="1 2">
    <name type="scientific">Marinobacterium aestuariivivens</name>
    <dbReference type="NCBI Taxonomy" id="1698799"/>
    <lineage>
        <taxon>Bacteria</taxon>
        <taxon>Pseudomonadati</taxon>
        <taxon>Pseudomonadota</taxon>
        <taxon>Gammaproteobacteria</taxon>
        <taxon>Oceanospirillales</taxon>
        <taxon>Oceanospirillaceae</taxon>
        <taxon>Marinobacterium</taxon>
    </lineage>
</organism>
<accession>A0ABW2A196</accession>
<protein>
    <submittedName>
        <fullName evidence="1">Uncharacterized protein</fullName>
    </submittedName>
</protein>
<evidence type="ECO:0000313" key="2">
    <source>
        <dbReference type="Proteomes" id="UP001596422"/>
    </source>
</evidence>
<reference evidence="2" key="1">
    <citation type="journal article" date="2019" name="Int. J. Syst. Evol. Microbiol.">
        <title>The Global Catalogue of Microorganisms (GCM) 10K type strain sequencing project: providing services to taxonomists for standard genome sequencing and annotation.</title>
        <authorList>
            <consortium name="The Broad Institute Genomics Platform"/>
            <consortium name="The Broad Institute Genome Sequencing Center for Infectious Disease"/>
            <person name="Wu L."/>
            <person name="Ma J."/>
        </authorList>
    </citation>
    <scope>NUCLEOTIDE SEQUENCE [LARGE SCALE GENOMIC DNA]</scope>
    <source>
        <strain evidence="2">NBRC 111756</strain>
    </source>
</reference>
<sequence>MTVPVEVNIDAEVPVSSQQAVGHRVVLRQQPLPYTEENISAGLGDTLDDSLAGLVLDLEVDVLGSTLLGAVIADVVDSLNSSLLPLVGDLIGQLVESLVEPLLQALGITVGYADVIVVSVEFDGNNLIQ</sequence>
<dbReference type="RefSeq" id="WP_379909748.1">
    <property type="nucleotide sequence ID" value="NZ_JBHSWE010000001.1"/>
</dbReference>
<name>A0ABW2A196_9GAMM</name>
<comment type="caution">
    <text evidence="1">The sequence shown here is derived from an EMBL/GenBank/DDBJ whole genome shotgun (WGS) entry which is preliminary data.</text>
</comment>
<gene>
    <name evidence="1" type="ORF">ACFQDL_15000</name>
</gene>
<keyword evidence="2" id="KW-1185">Reference proteome</keyword>
<dbReference type="Proteomes" id="UP001596422">
    <property type="component" value="Unassembled WGS sequence"/>
</dbReference>
<proteinExistence type="predicted"/>
<dbReference type="EMBL" id="JBHSWE010000001">
    <property type="protein sequence ID" value="MFC6671237.1"/>
    <property type="molecule type" value="Genomic_DNA"/>
</dbReference>